<dbReference type="EMBL" id="JACGZW010000019">
    <property type="protein sequence ID" value="MBB1159349.1"/>
    <property type="molecule type" value="Genomic_DNA"/>
</dbReference>
<dbReference type="RefSeq" id="WP_182896040.1">
    <property type="nucleotide sequence ID" value="NZ_JACGZW010000019.1"/>
</dbReference>
<comment type="caution">
    <text evidence="3">The sequence shown here is derived from an EMBL/GenBank/DDBJ whole genome shotgun (WGS) entry which is preliminary data.</text>
</comment>
<evidence type="ECO:0000256" key="1">
    <source>
        <dbReference type="SAM" id="MobiDB-lite"/>
    </source>
</evidence>
<proteinExistence type="predicted"/>
<dbReference type="Pfam" id="PF01738">
    <property type="entry name" value="DLH"/>
    <property type="match status" value="1"/>
</dbReference>
<dbReference type="InterPro" id="IPR002925">
    <property type="entry name" value="Dienelactn_hydro"/>
</dbReference>
<evidence type="ECO:0000259" key="2">
    <source>
        <dbReference type="Pfam" id="PF01738"/>
    </source>
</evidence>
<organism evidence="3 4">
    <name type="scientific">Amycolatopsis dendrobii</name>
    <dbReference type="NCBI Taxonomy" id="2760662"/>
    <lineage>
        <taxon>Bacteria</taxon>
        <taxon>Bacillati</taxon>
        <taxon>Actinomycetota</taxon>
        <taxon>Actinomycetes</taxon>
        <taxon>Pseudonocardiales</taxon>
        <taxon>Pseudonocardiaceae</taxon>
        <taxon>Amycolatopsis</taxon>
    </lineage>
</organism>
<name>A0A7W3W5Y2_9PSEU</name>
<dbReference type="SUPFAM" id="SSF53474">
    <property type="entry name" value="alpha/beta-Hydrolases"/>
    <property type="match status" value="1"/>
</dbReference>
<feature type="compositionally biased region" description="Basic residues" evidence="1">
    <location>
        <begin position="12"/>
        <end position="22"/>
    </location>
</feature>
<feature type="domain" description="Dienelactone hydrolase" evidence="2">
    <location>
        <begin position="46"/>
        <end position="140"/>
    </location>
</feature>
<dbReference type="Proteomes" id="UP000526734">
    <property type="component" value="Unassembled WGS sequence"/>
</dbReference>
<dbReference type="GO" id="GO:0016787">
    <property type="term" value="F:hydrolase activity"/>
    <property type="evidence" value="ECO:0007669"/>
    <property type="project" value="UniProtKB-KW"/>
</dbReference>
<dbReference type="Gene3D" id="3.40.50.1820">
    <property type="entry name" value="alpha/beta hydrolase"/>
    <property type="match status" value="1"/>
</dbReference>
<accession>A0A7W3W5Y2</accession>
<evidence type="ECO:0000313" key="3">
    <source>
        <dbReference type="EMBL" id="MBB1159349.1"/>
    </source>
</evidence>
<reference evidence="3 4" key="1">
    <citation type="submission" date="2020-08" db="EMBL/GenBank/DDBJ databases">
        <title>Amycolatopsis sp. nov. DR6-1 isolated from Dendrobium heterocarpum.</title>
        <authorList>
            <person name="Tedsree N."/>
            <person name="Kuncharoen N."/>
            <person name="Likhitwitayawuid K."/>
            <person name="Tanasupawat S."/>
        </authorList>
    </citation>
    <scope>NUCLEOTIDE SEQUENCE [LARGE SCALE GENOMIC DNA]</scope>
    <source>
        <strain evidence="3 4">DR6-1</strain>
    </source>
</reference>
<keyword evidence="4" id="KW-1185">Reference proteome</keyword>
<feature type="region of interest" description="Disordered" evidence="1">
    <location>
        <begin position="1"/>
        <end position="22"/>
    </location>
</feature>
<sequence>MGGTIEAAEVHHHGHGPANRRRRVVRTSAPLLVRHPPGRGSRVRGAVLVLHGAAGLDEPVENCCRTLASCGYVTVAPLFYYETGGHTFGPDKADAAFAALALPDLEADLAGALDYLGARLGMPRHRVAAAGFGSAAHLAELSGADLAAALGPAPPPWPGTPEFDPHAPDRLVLPAGPSAADDLVRFLDAELPDSTPSGP</sequence>
<keyword evidence="3" id="KW-0378">Hydrolase</keyword>
<gene>
    <name evidence="3" type="ORF">H4281_39930</name>
</gene>
<protein>
    <submittedName>
        <fullName evidence="3">Dienelactone hydrolase family protein</fullName>
    </submittedName>
</protein>
<evidence type="ECO:0000313" key="4">
    <source>
        <dbReference type="Proteomes" id="UP000526734"/>
    </source>
</evidence>
<dbReference type="InterPro" id="IPR029058">
    <property type="entry name" value="AB_hydrolase_fold"/>
</dbReference>
<dbReference type="AlphaFoldDB" id="A0A7W3W5Y2"/>